<dbReference type="STRING" id="169760.PSTEL_04890"/>
<dbReference type="HOGENOM" id="CLU_087234_0_0_9"/>
<evidence type="ECO:0000313" key="2">
    <source>
        <dbReference type="EMBL" id="AIQ62537.1"/>
    </source>
</evidence>
<feature type="transmembrane region" description="Helical" evidence="1">
    <location>
        <begin position="51"/>
        <end position="71"/>
    </location>
</feature>
<dbReference type="KEGG" id="pste:PSTEL_04890"/>
<feature type="transmembrane region" description="Helical" evidence="1">
    <location>
        <begin position="152"/>
        <end position="175"/>
    </location>
</feature>
<protein>
    <recommendedName>
        <fullName evidence="4">TrbL/VirB6 plasmid conjugal transfer protein</fullName>
    </recommendedName>
</protein>
<dbReference type="OrthoDB" id="9807620at2"/>
<proteinExistence type="predicted"/>
<keyword evidence="1" id="KW-0472">Membrane</keyword>
<keyword evidence="1" id="KW-0812">Transmembrane</keyword>
<feature type="transmembrane region" description="Helical" evidence="1">
    <location>
        <begin position="92"/>
        <end position="116"/>
    </location>
</feature>
<dbReference type="AlphaFoldDB" id="A0A089LNU2"/>
<feature type="transmembrane region" description="Helical" evidence="1">
    <location>
        <begin position="211"/>
        <end position="231"/>
    </location>
</feature>
<evidence type="ECO:0008006" key="4">
    <source>
        <dbReference type="Google" id="ProtNLM"/>
    </source>
</evidence>
<reference evidence="2 3" key="1">
    <citation type="submission" date="2014-08" db="EMBL/GenBank/DDBJ databases">
        <title>Comparative genomics of the Paenibacillus odorifer group.</title>
        <authorList>
            <person name="den Bakker H.C."/>
            <person name="Tsai Y.-C."/>
            <person name="Martin N."/>
            <person name="Korlach J."/>
            <person name="Wiedmann M."/>
        </authorList>
    </citation>
    <scope>NUCLEOTIDE SEQUENCE [LARGE SCALE GENOMIC DNA]</scope>
    <source>
        <strain evidence="2 3">DSM 14472</strain>
    </source>
</reference>
<keyword evidence="1" id="KW-1133">Transmembrane helix</keyword>
<feature type="transmembrane region" description="Helical" evidence="1">
    <location>
        <begin position="251"/>
        <end position="269"/>
    </location>
</feature>
<accession>A0A089LNU2</accession>
<gene>
    <name evidence="2" type="ORF">PSTEL_04890</name>
</gene>
<organism evidence="2 3">
    <name type="scientific">Paenibacillus stellifer</name>
    <dbReference type="NCBI Taxonomy" id="169760"/>
    <lineage>
        <taxon>Bacteria</taxon>
        <taxon>Bacillati</taxon>
        <taxon>Bacillota</taxon>
        <taxon>Bacilli</taxon>
        <taxon>Bacillales</taxon>
        <taxon>Paenibacillaceae</taxon>
        <taxon>Paenibacillus</taxon>
    </lineage>
</organism>
<dbReference type="RefSeq" id="WP_038693807.1">
    <property type="nucleotide sequence ID" value="NZ_CP009286.1"/>
</dbReference>
<dbReference type="EMBL" id="CP009286">
    <property type="protein sequence ID" value="AIQ62537.1"/>
    <property type="molecule type" value="Genomic_DNA"/>
</dbReference>
<dbReference type="InterPro" id="IPR045798">
    <property type="entry name" value="TrbL_Firmicutes"/>
</dbReference>
<sequence length="279" mass="30381">MAKNSWVIDNLENALDTWNDKMNEIWHLVTQSPVDFKGGGVWRVIIDIHGALQATGLALLVLFFVIGVVKMTGSFAEVKKPEMAVKLFIRFVLAKAVVTYGLELMMALFTIVQGIISTMMGRSGFGTSEAMALPDTIAQAIEDVGFWQSIPLWIVTILGSLFITVLSFVMILSVYGRFFRIYLYTAIAPVPLSAFAGEPSQNIGKSFLKGYAAACLEGAIIVLACIIYSAFATAPPAVDEGAGAVTMVWTYIGELIFNMLVLVGTVKMADRIVREMMGL</sequence>
<evidence type="ECO:0000256" key="1">
    <source>
        <dbReference type="SAM" id="Phobius"/>
    </source>
</evidence>
<evidence type="ECO:0000313" key="3">
    <source>
        <dbReference type="Proteomes" id="UP000029507"/>
    </source>
</evidence>
<dbReference type="Proteomes" id="UP000029507">
    <property type="component" value="Chromosome"/>
</dbReference>
<name>A0A089LNU2_9BACL</name>
<dbReference type="Pfam" id="PF19478">
    <property type="entry name" value="TrbL_2"/>
    <property type="match status" value="1"/>
</dbReference>
<keyword evidence="3" id="KW-1185">Reference proteome</keyword>